<dbReference type="Gene3D" id="3.30.1330.30">
    <property type="match status" value="1"/>
</dbReference>
<evidence type="ECO:0000259" key="4">
    <source>
        <dbReference type="SMART" id="SM00967"/>
    </source>
</evidence>
<dbReference type="EMBL" id="JPMD01000035">
    <property type="protein sequence ID" value="KEZ85428.1"/>
    <property type="molecule type" value="Genomic_DNA"/>
</dbReference>
<dbReference type="GO" id="GO:0006396">
    <property type="term" value="P:RNA processing"/>
    <property type="evidence" value="ECO:0007669"/>
    <property type="project" value="InterPro"/>
</dbReference>
<dbReference type="Gene3D" id="3.40.1280.10">
    <property type="match status" value="1"/>
</dbReference>
<dbReference type="SUPFAM" id="SSF55315">
    <property type="entry name" value="L30e-like"/>
    <property type="match status" value="1"/>
</dbReference>
<evidence type="ECO:0000256" key="2">
    <source>
        <dbReference type="ARBA" id="ARBA00022603"/>
    </source>
</evidence>
<comment type="similarity">
    <text evidence="1">Belongs to the class IV-like SAM-binding methyltransferase superfamily. RNA methyltransferase TrmH family.</text>
</comment>
<dbReference type="InterPro" id="IPR053888">
    <property type="entry name" value="MRM3-like_sub_bind"/>
</dbReference>
<dbReference type="eggNOG" id="COG0566">
    <property type="taxonomic scope" value="Bacteria"/>
</dbReference>
<dbReference type="Proteomes" id="UP000028542">
    <property type="component" value="Unassembled WGS sequence"/>
</dbReference>
<dbReference type="InterPro" id="IPR029064">
    <property type="entry name" value="Ribosomal_eL30-like_sf"/>
</dbReference>
<keyword evidence="3 5" id="KW-0808">Transferase</keyword>
<organism evidence="5 6">
    <name type="scientific">Clostridium sulfidigenes</name>
    <dbReference type="NCBI Taxonomy" id="318464"/>
    <lineage>
        <taxon>Bacteria</taxon>
        <taxon>Bacillati</taxon>
        <taxon>Bacillota</taxon>
        <taxon>Clostridia</taxon>
        <taxon>Eubacteriales</taxon>
        <taxon>Clostridiaceae</taxon>
        <taxon>Clostridium</taxon>
    </lineage>
</organism>
<keyword evidence="2 5" id="KW-0489">Methyltransferase</keyword>
<dbReference type="SUPFAM" id="SSF75217">
    <property type="entry name" value="alpha/beta knot"/>
    <property type="match status" value="1"/>
</dbReference>
<protein>
    <submittedName>
        <fullName evidence="5">RNA methyltransferase</fullName>
    </submittedName>
</protein>
<comment type="caution">
    <text evidence="5">The sequence shown here is derived from an EMBL/GenBank/DDBJ whole genome shotgun (WGS) entry which is preliminary data.</text>
</comment>
<dbReference type="PANTHER" id="PTHR43191">
    <property type="entry name" value="RRNA METHYLTRANSFERASE 3"/>
    <property type="match status" value="1"/>
</dbReference>
<dbReference type="PANTHER" id="PTHR43191:SF2">
    <property type="entry name" value="RRNA METHYLTRANSFERASE 3, MITOCHONDRIAL"/>
    <property type="match status" value="1"/>
</dbReference>
<dbReference type="GO" id="GO:0005737">
    <property type="term" value="C:cytoplasm"/>
    <property type="evidence" value="ECO:0007669"/>
    <property type="project" value="UniProtKB-ARBA"/>
</dbReference>
<evidence type="ECO:0000256" key="3">
    <source>
        <dbReference type="ARBA" id="ARBA00022679"/>
    </source>
</evidence>
<dbReference type="SMART" id="SM00967">
    <property type="entry name" value="SpoU_sub_bind"/>
    <property type="match status" value="1"/>
</dbReference>
<evidence type="ECO:0000256" key="1">
    <source>
        <dbReference type="ARBA" id="ARBA00007228"/>
    </source>
</evidence>
<gene>
    <name evidence="5" type="ORF">IO99_14230</name>
</gene>
<dbReference type="GO" id="GO:0003723">
    <property type="term" value="F:RNA binding"/>
    <property type="evidence" value="ECO:0007669"/>
    <property type="project" value="InterPro"/>
</dbReference>
<dbReference type="Pfam" id="PF22435">
    <property type="entry name" value="MRM3-like_sub_bind"/>
    <property type="match status" value="1"/>
</dbReference>
<dbReference type="CDD" id="cd18095">
    <property type="entry name" value="SpoU-like_rRNA-MTase"/>
    <property type="match status" value="1"/>
</dbReference>
<dbReference type="STRING" id="318464.IO99_14230"/>
<dbReference type="InterPro" id="IPR001537">
    <property type="entry name" value="SpoU_MeTrfase"/>
</dbReference>
<keyword evidence="6" id="KW-1185">Reference proteome</keyword>
<dbReference type="RefSeq" id="WP_035134358.1">
    <property type="nucleotide sequence ID" value="NZ_JPMD01000035.1"/>
</dbReference>
<dbReference type="InterPro" id="IPR013123">
    <property type="entry name" value="SpoU_subst-bd"/>
</dbReference>
<reference evidence="5 6" key="1">
    <citation type="submission" date="2014-07" db="EMBL/GenBank/DDBJ databases">
        <title>Draft genome of Clostridium sulfidigenes 113A isolated from sediments associated with methane hydrate from Krishna Godavari basin.</title>
        <authorList>
            <person name="Honkalas V.S."/>
            <person name="Dabir A.P."/>
            <person name="Arora P."/>
            <person name="Dhakephalkar P.K."/>
        </authorList>
    </citation>
    <scope>NUCLEOTIDE SEQUENCE [LARGE SCALE GENOMIC DNA]</scope>
    <source>
        <strain evidence="5 6">113A</strain>
    </source>
</reference>
<accession>A0A084J8Z4</accession>
<dbReference type="InterPro" id="IPR051259">
    <property type="entry name" value="rRNA_Methyltransferase"/>
</dbReference>
<dbReference type="AlphaFoldDB" id="A0A084J8Z4"/>
<dbReference type="InterPro" id="IPR029026">
    <property type="entry name" value="tRNA_m1G_MTases_N"/>
</dbReference>
<dbReference type="InterPro" id="IPR029028">
    <property type="entry name" value="Alpha/beta_knot_MTases"/>
</dbReference>
<evidence type="ECO:0000313" key="6">
    <source>
        <dbReference type="Proteomes" id="UP000028542"/>
    </source>
</evidence>
<dbReference type="GO" id="GO:0032259">
    <property type="term" value="P:methylation"/>
    <property type="evidence" value="ECO:0007669"/>
    <property type="project" value="UniProtKB-KW"/>
</dbReference>
<evidence type="ECO:0000313" key="5">
    <source>
        <dbReference type="EMBL" id="KEZ85428.1"/>
    </source>
</evidence>
<proteinExistence type="inferred from homology"/>
<feature type="domain" description="RNA 2-O ribose methyltransferase substrate binding" evidence="4">
    <location>
        <begin position="31"/>
        <end position="106"/>
    </location>
</feature>
<dbReference type="Pfam" id="PF00588">
    <property type="entry name" value="SpoU_methylase"/>
    <property type="match status" value="1"/>
</dbReference>
<sequence length="263" mass="29944">MQVIKSKDNNTLKEIKKLKEKKYRVENKKFIVEGFRFLEEGFKSDFIIDKLFIKESSVDKFKEKFSFYINKYEEKLFIINDSLFKNISGTENSQGVLAVLQMKEENFNKEDGLYILADKIQDPGNLGTIIRTAHSAGCRGVILSKDTVDLYNEKTLRATMGSIFNIPIIHDENLVFTKRLISEGYNLVCSSLDTEKNFYEVNLVDNAIIAVGNEGNGISDEVMNLATFKVKIPMLGNTESLNVAIAASIMIYEGVRQKLNKKY</sequence>
<name>A0A084J8Z4_9CLOT</name>
<dbReference type="GO" id="GO:0008173">
    <property type="term" value="F:RNA methyltransferase activity"/>
    <property type="evidence" value="ECO:0007669"/>
    <property type="project" value="InterPro"/>
</dbReference>